<dbReference type="HOGENOM" id="CLU_028166_3_1_11"/>
<dbReference type="Pfam" id="PF07907">
    <property type="entry name" value="YibE_F"/>
    <property type="match status" value="1"/>
</dbReference>
<dbReference type="SUPFAM" id="SSF103473">
    <property type="entry name" value="MFS general substrate transporter"/>
    <property type="match status" value="1"/>
</dbReference>
<protein>
    <submittedName>
        <fullName evidence="3">YibE/F family protein</fullName>
    </submittedName>
</protein>
<dbReference type="InterPro" id="IPR012507">
    <property type="entry name" value="YibE_F"/>
</dbReference>
<organism evidence="3 4">
    <name type="scientific">Stackebrandtia nassauensis (strain DSM 44728 / CIP 108903 / NRRL B-16338 / NBRC 102104 / LLR-40K-21)</name>
    <dbReference type="NCBI Taxonomy" id="446470"/>
    <lineage>
        <taxon>Bacteria</taxon>
        <taxon>Bacillati</taxon>
        <taxon>Actinomycetota</taxon>
        <taxon>Actinomycetes</taxon>
        <taxon>Glycomycetales</taxon>
        <taxon>Glycomycetaceae</taxon>
        <taxon>Stackebrandtia</taxon>
    </lineage>
</organism>
<dbReference type="RefSeq" id="WP_013015901.1">
    <property type="nucleotide sequence ID" value="NC_013947.1"/>
</dbReference>
<keyword evidence="2" id="KW-1133">Transmembrane helix</keyword>
<evidence type="ECO:0000313" key="4">
    <source>
        <dbReference type="Proteomes" id="UP000000844"/>
    </source>
</evidence>
<dbReference type="KEGG" id="sna:Snas_0616"/>
<dbReference type="eggNOG" id="COG5438">
    <property type="taxonomic scope" value="Bacteria"/>
</dbReference>
<dbReference type="AlphaFoldDB" id="D3Q6T1"/>
<feature type="transmembrane region" description="Helical" evidence="2">
    <location>
        <begin position="326"/>
        <end position="348"/>
    </location>
</feature>
<evidence type="ECO:0000256" key="1">
    <source>
        <dbReference type="SAM" id="MobiDB-lite"/>
    </source>
</evidence>
<feature type="transmembrane region" description="Helical" evidence="2">
    <location>
        <begin position="150"/>
        <end position="167"/>
    </location>
</feature>
<feature type="transmembrane region" description="Helical" evidence="2">
    <location>
        <begin position="173"/>
        <end position="192"/>
    </location>
</feature>
<dbReference type="OrthoDB" id="5846312at2"/>
<sequence length="436" mass="45124">MGTVHSHQTDEKNTPTTVRFALYLLVPVAVATAIAMALMWPTDKPEATSAAGAQEVTGTVTGISLKECPDTGTEPGGEPGDSGASAKPERCGTVTVELTSGADEGDIVTSTLPNGPGAPYVEVGDSVILMHLPEAEFSYSIIDQDRSTPLWILAIAFALAVIAFGRLRGLLSLVGLAVTFAVLLLFIVPAILSGESPLPVAIVGSCAIMLAVLYLTHGFRATTTIAVAGTLCSLVLTGLLSALAVGMAHLTGISDEDTSVLSMYHGVNTEGLLLAGILIGSLGALDDVTVTQASAVSELARANPEYGFGELYSAAARIGRSHIASVVNTIILAYAGAALPLLILIAAADRPLSETLTTQLIAEEIVRGIVGTIGLIAAVPLTTLLAALTVHKFAPPPGVELATPGPRPKRPRNEWLDMHEDETPPPESRPEAEEPR</sequence>
<dbReference type="PANTHER" id="PTHR41771">
    <property type="entry name" value="MEMBRANE PROTEIN-RELATED"/>
    <property type="match status" value="1"/>
</dbReference>
<evidence type="ECO:0000256" key="2">
    <source>
        <dbReference type="SAM" id="Phobius"/>
    </source>
</evidence>
<dbReference type="InterPro" id="IPR036259">
    <property type="entry name" value="MFS_trans_sf"/>
</dbReference>
<dbReference type="STRING" id="446470.Snas_0616"/>
<keyword evidence="2" id="KW-0472">Membrane</keyword>
<evidence type="ECO:0000313" key="3">
    <source>
        <dbReference type="EMBL" id="ADD40330.1"/>
    </source>
</evidence>
<feature type="transmembrane region" description="Helical" evidence="2">
    <location>
        <begin position="199"/>
        <end position="219"/>
    </location>
</feature>
<dbReference type="EMBL" id="CP001778">
    <property type="protein sequence ID" value="ADD40330.1"/>
    <property type="molecule type" value="Genomic_DNA"/>
</dbReference>
<dbReference type="PANTHER" id="PTHR41771:SF1">
    <property type="entry name" value="MEMBRANE PROTEIN"/>
    <property type="match status" value="1"/>
</dbReference>
<feature type="region of interest" description="Disordered" evidence="1">
    <location>
        <begin position="52"/>
        <end position="90"/>
    </location>
</feature>
<gene>
    <name evidence="3" type="ordered locus">Snas_0616</name>
</gene>
<feature type="transmembrane region" description="Helical" evidence="2">
    <location>
        <begin position="225"/>
        <end position="245"/>
    </location>
</feature>
<accession>D3Q6T1</accession>
<feature type="region of interest" description="Disordered" evidence="1">
    <location>
        <begin position="397"/>
        <end position="436"/>
    </location>
</feature>
<keyword evidence="4" id="KW-1185">Reference proteome</keyword>
<feature type="compositionally biased region" description="Basic and acidic residues" evidence="1">
    <location>
        <begin position="411"/>
        <end position="436"/>
    </location>
</feature>
<keyword evidence="2" id="KW-0812">Transmembrane</keyword>
<reference evidence="3 4" key="1">
    <citation type="journal article" date="2009" name="Stand. Genomic Sci.">
        <title>Complete genome sequence of Stackebrandtia nassauensis type strain (LLR-40K-21).</title>
        <authorList>
            <person name="Munk C."/>
            <person name="Lapidus A."/>
            <person name="Copeland A."/>
            <person name="Jando M."/>
            <person name="Mayilraj S."/>
            <person name="Glavina Del Rio T."/>
            <person name="Nolan M."/>
            <person name="Chen F."/>
            <person name="Lucas S."/>
            <person name="Tice H."/>
            <person name="Cheng J.F."/>
            <person name="Han C."/>
            <person name="Detter J.C."/>
            <person name="Bruce D."/>
            <person name="Goodwin L."/>
            <person name="Chain P."/>
            <person name="Pitluck S."/>
            <person name="Goker M."/>
            <person name="Ovchinikova G."/>
            <person name="Pati A."/>
            <person name="Ivanova N."/>
            <person name="Mavromatis K."/>
            <person name="Chen A."/>
            <person name="Palaniappan K."/>
            <person name="Land M."/>
            <person name="Hauser L."/>
            <person name="Chang Y.J."/>
            <person name="Jeffries C.D."/>
            <person name="Bristow J."/>
            <person name="Eisen J.A."/>
            <person name="Markowitz V."/>
            <person name="Hugenholtz P."/>
            <person name="Kyrpides N.C."/>
            <person name="Klenk H.P."/>
        </authorList>
    </citation>
    <scope>NUCLEOTIDE SEQUENCE [LARGE SCALE GENOMIC DNA]</scope>
    <source>
        <strain evidence="4">DSM 44728 / CIP 108903 / NRRL B-16338 / NBRC 102104 / LLR-40K-21</strain>
    </source>
</reference>
<dbReference type="Proteomes" id="UP000000844">
    <property type="component" value="Chromosome"/>
</dbReference>
<proteinExistence type="predicted"/>
<feature type="transmembrane region" description="Helical" evidence="2">
    <location>
        <begin position="20"/>
        <end position="40"/>
    </location>
</feature>
<name>D3Q6T1_STANL</name>
<feature type="transmembrane region" description="Helical" evidence="2">
    <location>
        <begin position="368"/>
        <end position="388"/>
    </location>
</feature>